<dbReference type="RefSeq" id="WP_121595122.1">
    <property type="nucleotide sequence ID" value="NZ_RCHD01000156.1"/>
</dbReference>
<evidence type="ECO:0000313" key="2">
    <source>
        <dbReference type="Proteomes" id="UP000267166"/>
    </source>
</evidence>
<dbReference type="Proteomes" id="UP000267166">
    <property type="component" value="Unassembled WGS sequence"/>
</dbReference>
<comment type="caution">
    <text evidence="1">The sequence shown here is derived from an EMBL/GenBank/DDBJ whole genome shotgun (WGS) entry which is preliminary data.</text>
</comment>
<reference evidence="1 2" key="1">
    <citation type="submission" date="2018-09" db="EMBL/GenBank/DDBJ databases">
        <title>The draft genome of Acinetobacter sp. strains.</title>
        <authorList>
            <person name="Qin J."/>
            <person name="Feng Y."/>
            <person name="Zong Z."/>
        </authorList>
    </citation>
    <scope>NUCLEOTIDE SEQUENCE [LARGE SCALE GENOMIC DNA]</scope>
    <source>
        <strain evidence="1 2">WCHAc060003</strain>
    </source>
</reference>
<proteinExistence type="predicted"/>
<organism evidence="1 2">
    <name type="scientific">Acinetobacter cumulans</name>
    <dbReference type="NCBI Taxonomy" id="2136182"/>
    <lineage>
        <taxon>Bacteria</taxon>
        <taxon>Pseudomonadati</taxon>
        <taxon>Pseudomonadota</taxon>
        <taxon>Gammaproteobacteria</taxon>
        <taxon>Moraxellales</taxon>
        <taxon>Moraxellaceae</taxon>
        <taxon>Acinetobacter</taxon>
    </lineage>
</organism>
<evidence type="ECO:0008006" key="3">
    <source>
        <dbReference type="Google" id="ProtNLM"/>
    </source>
</evidence>
<accession>A0A498CRL4</accession>
<name>A0A498CRL4_9GAMM</name>
<sequence>MKKLTKMMLLPVSLTLGLAGCMGIGLNKTYVLTTTSFNYDPSYRTYMVKMNGEEMGGGFGGATKRSAVILGPQIITWGEDNSTRKHQAINVVNLTKDDLKNKRYLSVHLYPDDSVEIVTSENGPRPTSKGLKWIDTLWEK</sequence>
<dbReference type="PROSITE" id="PS51257">
    <property type="entry name" value="PROKAR_LIPOPROTEIN"/>
    <property type="match status" value="1"/>
</dbReference>
<evidence type="ECO:0000313" key="1">
    <source>
        <dbReference type="EMBL" id="RLL25633.1"/>
    </source>
</evidence>
<dbReference type="EMBL" id="RCHD01000156">
    <property type="protein sequence ID" value="RLL25633.1"/>
    <property type="molecule type" value="Genomic_DNA"/>
</dbReference>
<dbReference type="AlphaFoldDB" id="A0A498CRL4"/>
<gene>
    <name evidence="1" type="ORF">D9K80_18840</name>
</gene>
<protein>
    <recommendedName>
        <fullName evidence="3">DUF3304 domain-containing protein</fullName>
    </recommendedName>
</protein>